<organism evidence="6 7">
    <name type="scientific">Hibiscus syriacus</name>
    <name type="common">Rose of Sharon</name>
    <dbReference type="NCBI Taxonomy" id="106335"/>
    <lineage>
        <taxon>Eukaryota</taxon>
        <taxon>Viridiplantae</taxon>
        <taxon>Streptophyta</taxon>
        <taxon>Embryophyta</taxon>
        <taxon>Tracheophyta</taxon>
        <taxon>Spermatophyta</taxon>
        <taxon>Magnoliopsida</taxon>
        <taxon>eudicotyledons</taxon>
        <taxon>Gunneridae</taxon>
        <taxon>Pentapetalae</taxon>
        <taxon>rosids</taxon>
        <taxon>malvids</taxon>
        <taxon>Malvales</taxon>
        <taxon>Malvaceae</taxon>
        <taxon>Malvoideae</taxon>
        <taxon>Hibiscus</taxon>
    </lineage>
</organism>
<gene>
    <name evidence="6" type="ORF">F3Y22_tig00111330pilonHSYRG01116</name>
</gene>
<dbReference type="InterPro" id="IPR007145">
    <property type="entry name" value="MAP65_Ase1_PRC1"/>
</dbReference>
<keyword evidence="7" id="KW-1185">Reference proteome</keyword>
<dbReference type="PANTHER" id="PTHR19321:SF7">
    <property type="entry name" value="65-KDA MICROTUBULE-ASSOCIATED PROTEIN 3"/>
    <property type="match status" value="1"/>
</dbReference>
<dbReference type="GO" id="GO:0000226">
    <property type="term" value="P:microtubule cytoskeleton organization"/>
    <property type="evidence" value="ECO:0007669"/>
    <property type="project" value="InterPro"/>
</dbReference>
<evidence type="ECO:0000256" key="2">
    <source>
        <dbReference type="ARBA" id="ARBA00006187"/>
    </source>
</evidence>
<comment type="subcellular location">
    <subcellularLocation>
        <location evidence="1">Cytoplasm</location>
        <location evidence="1">Cytoskeleton</location>
    </subcellularLocation>
</comment>
<feature type="region of interest" description="Disordered" evidence="5">
    <location>
        <begin position="385"/>
        <end position="446"/>
    </location>
</feature>
<proteinExistence type="inferred from homology"/>
<evidence type="ECO:0000256" key="4">
    <source>
        <dbReference type="ARBA" id="ARBA00023212"/>
    </source>
</evidence>
<dbReference type="GO" id="GO:0005737">
    <property type="term" value="C:cytoplasm"/>
    <property type="evidence" value="ECO:0007669"/>
    <property type="project" value="TreeGrafter"/>
</dbReference>
<name>A0A6A2YQB0_HIBSY</name>
<dbReference type="EMBL" id="VEPZ02001308">
    <property type="protein sequence ID" value="KAE8681496.1"/>
    <property type="molecule type" value="Genomic_DNA"/>
</dbReference>
<dbReference type="GO" id="GO:0005819">
    <property type="term" value="C:spindle"/>
    <property type="evidence" value="ECO:0007669"/>
    <property type="project" value="TreeGrafter"/>
</dbReference>
<dbReference type="Gene3D" id="1.20.58.1520">
    <property type="match status" value="1"/>
</dbReference>
<evidence type="ECO:0000256" key="3">
    <source>
        <dbReference type="ARBA" id="ARBA00022701"/>
    </source>
</evidence>
<feature type="compositionally biased region" description="Low complexity" evidence="5">
    <location>
        <begin position="392"/>
        <end position="403"/>
    </location>
</feature>
<comment type="caution">
    <text evidence="6">The sequence shown here is derived from an EMBL/GenBank/DDBJ whole genome shotgun (WGS) entry which is preliminary data.</text>
</comment>
<reference evidence="6" key="1">
    <citation type="submission" date="2019-09" db="EMBL/GenBank/DDBJ databases">
        <title>Draft genome information of white flower Hibiscus syriacus.</title>
        <authorList>
            <person name="Kim Y.-M."/>
        </authorList>
    </citation>
    <scope>NUCLEOTIDE SEQUENCE [LARGE SCALE GENOMIC DNA]</scope>
    <source>
        <strain evidence="6">YM2019G1</strain>
    </source>
</reference>
<dbReference type="Proteomes" id="UP000436088">
    <property type="component" value="Unassembled WGS sequence"/>
</dbReference>
<evidence type="ECO:0000313" key="7">
    <source>
        <dbReference type="Proteomes" id="UP000436088"/>
    </source>
</evidence>
<comment type="similarity">
    <text evidence="2">Belongs to the MAP65/ASE1 family.</text>
</comment>
<keyword evidence="3" id="KW-0493">Microtubule</keyword>
<evidence type="ECO:0000256" key="5">
    <source>
        <dbReference type="SAM" id="MobiDB-lite"/>
    </source>
</evidence>
<dbReference type="GO" id="GO:0005874">
    <property type="term" value="C:microtubule"/>
    <property type="evidence" value="ECO:0007669"/>
    <property type="project" value="UniProtKB-KW"/>
</dbReference>
<dbReference type="GO" id="GO:0008017">
    <property type="term" value="F:microtubule binding"/>
    <property type="evidence" value="ECO:0007669"/>
    <property type="project" value="InterPro"/>
</dbReference>
<sequence>MSTPKIDPLVQVETTCGTLLYELQIIWDEVGETDTDWDKMLLELERECLEPSLLPYARQWGKGQFILGRKFEELHRQLHELQKEKSDRLKQVQDYLNTLNSLYSVMGMDFKLTVNKIHPSLSDPNGFKSISNNTIEQLATLIKILREVELQRMQRLQDLATTMLDLWNLMDTPIEEQQEFQNVTCNVAASEHEITEPDTPSVDFINYVEAEVSRLEQLKSSKMKELVLKKRLELGEICGKTHLVPDSQCAKKMLLKLLRFVDAATILEQIEVQIAKVKEEAFSRKEILENVEKWLMECDEECWLEEYNWVRAEKTRALVNKLPGMVEALASKTMAWEKEREIVFLYDGIRLLSMLEEYIILGQEKEQERRRLRDQKKPQGQLIAEQEALYGSKPSPSKPQSVKKGPRYATGGASNRRVSLGGATIPSHKPDSLHSAKATPKTTKKNDRMFQNDHLNHRQDDAIPAFSAVTRGLDIADTPVRKHSSTPTVINANEPESPLLVRKSFSPITSAVLKTNMTNMLEVEDNGDTSYKMLHLNNDLSYTTPLRTIALVDEENGTPKVMPMPCTPSTV</sequence>
<keyword evidence="4" id="KW-0963">Cytoplasm</keyword>
<dbReference type="Pfam" id="PF03999">
    <property type="entry name" value="MAP65_ASE1"/>
    <property type="match status" value="1"/>
</dbReference>
<keyword evidence="4" id="KW-0206">Cytoskeleton</keyword>
<dbReference type="AlphaFoldDB" id="A0A6A2YQB0"/>
<protein>
    <submittedName>
        <fullName evidence="6">65-kDa microtubule-associated protein 3</fullName>
    </submittedName>
</protein>
<accession>A0A6A2YQB0</accession>
<evidence type="ECO:0000256" key="1">
    <source>
        <dbReference type="ARBA" id="ARBA00004245"/>
    </source>
</evidence>
<dbReference type="PANTHER" id="PTHR19321">
    <property type="entry name" value="PROTEIN REGULATOR OF CYTOKINESIS 1 PRC1-RELATED"/>
    <property type="match status" value="1"/>
</dbReference>
<evidence type="ECO:0000313" key="6">
    <source>
        <dbReference type="EMBL" id="KAE8681496.1"/>
    </source>
</evidence>